<keyword evidence="9" id="KW-1185">Reference proteome</keyword>
<dbReference type="PANTHER" id="PTHR13257">
    <property type="entry name" value="NUCLEOPORIN NUP84-RELATED"/>
    <property type="match status" value="1"/>
</dbReference>
<accession>A0A166N688</accession>
<dbReference type="GO" id="GO:0000055">
    <property type="term" value="P:ribosomal large subunit export from nucleus"/>
    <property type="evidence" value="ECO:0007669"/>
    <property type="project" value="InterPro"/>
</dbReference>
<dbReference type="OrthoDB" id="341482at2759"/>
<sequence>MASEDDWSAVLSAHPIFTLPKAISNLTHTESTLELSTNTLPSFTRADQLEDGPTPSGRRQVMVLKNEDLIVAAGKELRMTCLGDSRLGKSAKKAFKVLHTPNVQFEISQLALNPNGKLLVVAGAYQVAVVVLPRSGYSRLVPTAIDCKSIQVGQFYHASSASAAIAKVEWHPWGEAGSTLMVMTIDGKLREYDISVDTEEPQQVLSFVPEKKTSSYVAEDPSEREVASFTLGRGKADWGPLTVYAVMKSGDIYSMCPYMPRNASVPSSYVHALETFTSAKKDFLSRDKALAPKAQSTLYNNQSLYIKSLTNQLPRDLILGTTSRSVLMHPPTTVSHRVARQGPFLLQPSPRTLEGGEGGDATDIVYLAFGADEDDEGEGETERLGVVLVAFQDGKVDVCLDVEKVEARWESKTGSSRDLPMLAVYETIDLGLVSSLNRMSGSTSGSSAVDLLLGNHPVLLVDPIHDDTVYVYHAFGVHALYLGPVLQSLAAALRADDDEDGSELAGALQKCGGTNVQPILTTFSVERRCSNPIIAVAVPNDVYLTYSIFILTSAWRICTFPLNLRSDPPHPSPEESSPVEHTNDRFLNLLPGPAAYISLLSVEPFEPSSVLSRPSGLPSNPRLAIGSQSTKQEFMLTPDSLRYFATTVQGLSNQIHEVILAQRGAEARAGLQKEEYAQMQKKCREMTTLMADIRVRRHSEVLARVERVKEAQKALMARSDRVLQALVNKASPELSEHETRWFEELRRMKDEVAGAGRYDEGSLAARSKLVHREYDRLLPALQDLSKQETERKRRQVDSNEELGFSQAFELGQRSNTERERIATLERDVLKLAAKLEISLGRPPSRAASPASET</sequence>
<dbReference type="SUPFAM" id="SSF50978">
    <property type="entry name" value="WD40 repeat-like"/>
    <property type="match status" value="1"/>
</dbReference>
<keyword evidence="5" id="KW-0811">Translocation</keyword>
<dbReference type="AlphaFoldDB" id="A0A166N688"/>
<evidence type="ECO:0000256" key="5">
    <source>
        <dbReference type="ARBA" id="ARBA00023010"/>
    </source>
</evidence>
<dbReference type="GO" id="GO:0005643">
    <property type="term" value="C:nuclear pore"/>
    <property type="evidence" value="ECO:0007669"/>
    <property type="project" value="UniProtKB-SubCell"/>
</dbReference>
<gene>
    <name evidence="8" type="ORF">FIBSPDRAFT_856892</name>
</gene>
<dbReference type="GO" id="GO:0006606">
    <property type="term" value="P:protein import into nucleus"/>
    <property type="evidence" value="ECO:0007669"/>
    <property type="project" value="TreeGrafter"/>
</dbReference>
<keyword evidence="3" id="KW-0509">mRNA transport</keyword>
<evidence type="ECO:0008006" key="10">
    <source>
        <dbReference type="Google" id="ProtNLM"/>
    </source>
</evidence>
<dbReference type="Pfam" id="PF10168">
    <property type="entry name" value="Nup88"/>
    <property type="match status" value="2"/>
</dbReference>
<dbReference type="Proteomes" id="UP000076532">
    <property type="component" value="Unassembled WGS sequence"/>
</dbReference>
<evidence type="ECO:0000256" key="7">
    <source>
        <dbReference type="ARBA" id="ARBA00023242"/>
    </source>
</evidence>
<dbReference type="InterPro" id="IPR036322">
    <property type="entry name" value="WD40_repeat_dom_sf"/>
</dbReference>
<comment type="subcellular location">
    <subcellularLocation>
        <location evidence="1">Nucleus</location>
        <location evidence="1">Nuclear pore complex</location>
    </subcellularLocation>
</comment>
<dbReference type="PANTHER" id="PTHR13257:SF0">
    <property type="entry name" value="NUCLEAR PORE COMPLEX PROTEIN NUP88"/>
    <property type="match status" value="1"/>
</dbReference>
<evidence type="ECO:0000313" key="9">
    <source>
        <dbReference type="Proteomes" id="UP000076532"/>
    </source>
</evidence>
<name>A0A166N688_9AGAM</name>
<keyword evidence="7" id="KW-0539">Nucleus</keyword>
<evidence type="ECO:0000256" key="4">
    <source>
        <dbReference type="ARBA" id="ARBA00022927"/>
    </source>
</evidence>
<dbReference type="GO" id="GO:0000056">
    <property type="term" value="P:ribosomal small subunit export from nucleus"/>
    <property type="evidence" value="ECO:0007669"/>
    <property type="project" value="InterPro"/>
</dbReference>
<keyword evidence="4" id="KW-0653">Protein transport</keyword>
<dbReference type="InterPro" id="IPR037700">
    <property type="entry name" value="NUP88/NUP82"/>
</dbReference>
<evidence type="ECO:0000256" key="6">
    <source>
        <dbReference type="ARBA" id="ARBA00023132"/>
    </source>
</evidence>
<reference evidence="8 9" key="1">
    <citation type="journal article" date="2016" name="Mol. Biol. Evol.">
        <title>Comparative Genomics of Early-Diverging Mushroom-Forming Fungi Provides Insights into the Origins of Lignocellulose Decay Capabilities.</title>
        <authorList>
            <person name="Nagy L.G."/>
            <person name="Riley R."/>
            <person name="Tritt A."/>
            <person name="Adam C."/>
            <person name="Daum C."/>
            <person name="Floudas D."/>
            <person name="Sun H."/>
            <person name="Yadav J.S."/>
            <person name="Pangilinan J."/>
            <person name="Larsson K.H."/>
            <person name="Matsuura K."/>
            <person name="Barry K."/>
            <person name="Labutti K."/>
            <person name="Kuo R."/>
            <person name="Ohm R.A."/>
            <person name="Bhattacharya S.S."/>
            <person name="Shirouzu T."/>
            <person name="Yoshinaga Y."/>
            <person name="Martin F.M."/>
            <person name="Grigoriev I.V."/>
            <person name="Hibbett D.S."/>
        </authorList>
    </citation>
    <scope>NUCLEOTIDE SEQUENCE [LARGE SCALE GENOMIC DNA]</scope>
    <source>
        <strain evidence="8 9">CBS 109695</strain>
    </source>
</reference>
<dbReference type="InterPro" id="IPR019321">
    <property type="entry name" value="Nucleoporin_Nup88"/>
</dbReference>
<evidence type="ECO:0000256" key="2">
    <source>
        <dbReference type="ARBA" id="ARBA00022448"/>
    </source>
</evidence>
<keyword evidence="6" id="KW-0906">Nuclear pore complex</keyword>
<dbReference type="STRING" id="436010.A0A166N688"/>
<evidence type="ECO:0000313" key="8">
    <source>
        <dbReference type="EMBL" id="KZP24687.1"/>
    </source>
</evidence>
<protein>
    <recommendedName>
        <fullName evidence="10">Nucleoporin Nup82</fullName>
    </recommendedName>
</protein>
<evidence type="ECO:0000256" key="3">
    <source>
        <dbReference type="ARBA" id="ARBA00022816"/>
    </source>
</evidence>
<evidence type="ECO:0000256" key="1">
    <source>
        <dbReference type="ARBA" id="ARBA00004567"/>
    </source>
</evidence>
<keyword evidence="2" id="KW-0813">Transport</keyword>
<dbReference type="EMBL" id="KV417525">
    <property type="protein sequence ID" value="KZP24687.1"/>
    <property type="molecule type" value="Genomic_DNA"/>
</dbReference>
<organism evidence="8 9">
    <name type="scientific">Athelia psychrophila</name>
    <dbReference type="NCBI Taxonomy" id="1759441"/>
    <lineage>
        <taxon>Eukaryota</taxon>
        <taxon>Fungi</taxon>
        <taxon>Dikarya</taxon>
        <taxon>Basidiomycota</taxon>
        <taxon>Agaricomycotina</taxon>
        <taxon>Agaricomycetes</taxon>
        <taxon>Agaricomycetidae</taxon>
        <taxon>Atheliales</taxon>
        <taxon>Atheliaceae</taxon>
        <taxon>Athelia</taxon>
    </lineage>
</organism>
<dbReference type="GO" id="GO:0017056">
    <property type="term" value="F:structural constituent of nuclear pore"/>
    <property type="evidence" value="ECO:0007669"/>
    <property type="project" value="InterPro"/>
</dbReference>
<proteinExistence type="predicted"/>
<dbReference type="GO" id="GO:0006406">
    <property type="term" value="P:mRNA export from nucleus"/>
    <property type="evidence" value="ECO:0007669"/>
    <property type="project" value="TreeGrafter"/>
</dbReference>